<evidence type="ECO:0000313" key="7">
    <source>
        <dbReference type="EMBL" id="MFC4025137.1"/>
    </source>
</evidence>
<accession>A0ABV8H2Q2</accession>
<feature type="transmembrane region" description="Helical" evidence="6">
    <location>
        <begin position="210"/>
        <end position="226"/>
    </location>
</feature>
<feature type="transmembrane region" description="Helical" evidence="6">
    <location>
        <begin position="7"/>
        <end position="30"/>
    </location>
</feature>
<reference evidence="8" key="1">
    <citation type="journal article" date="2019" name="Int. J. Syst. Evol. Microbiol.">
        <title>The Global Catalogue of Microorganisms (GCM) 10K type strain sequencing project: providing services to taxonomists for standard genome sequencing and annotation.</title>
        <authorList>
            <consortium name="The Broad Institute Genomics Platform"/>
            <consortium name="The Broad Institute Genome Sequencing Center for Infectious Disease"/>
            <person name="Wu L."/>
            <person name="Ma J."/>
        </authorList>
    </citation>
    <scope>NUCLEOTIDE SEQUENCE [LARGE SCALE GENOMIC DNA]</scope>
    <source>
        <strain evidence="8">IBRC-M 10703</strain>
    </source>
</reference>
<dbReference type="Pfam" id="PF01943">
    <property type="entry name" value="Polysacc_synt"/>
    <property type="match status" value="1"/>
</dbReference>
<comment type="caution">
    <text evidence="7">The sequence shown here is derived from an EMBL/GenBank/DDBJ whole genome shotgun (WGS) entry which is preliminary data.</text>
</comment>
<evidence type="ECO:0000256" key="2">
    <source>
        <dbReference type="ARBA" id="ARBA00022475"/>
    </source>
</evidence>
<feature type="transmembrane region" description="Helical" evidence="6">
    <location>
        <begin position="319"/>
        <end position="342"/>
    </location>
</feature>
<dbReference type="EMBL" id="JBHSAO010000011">
    <property type="protein sequence ID" value="MFC4025137.1"/>
    <property type="molecule type" value="Genomic_DNA"/>
</dbReference>
<dbReference type="InterPro" id="IPR002797">
    <property type="entry name" value="Polysacc_synth"/>
</dbReference>
<name>A0ABV8H2Q2_9BACI</name>
<dbReference type="PANTHER" id="PTHR30250:SF11">
    <property type="entry name" value="O-ANTIGEN TRANSPORTER-RELATED"/>
    <property type="match status" value="1"/>
</dbReference>
<feature type="transmembrane region" description="Helical" evidence="6">
    <location>
        <begin position="110"/>
        <end position="128"/>
    </location>
</feature>
<comment type="subcellular location">
    <subcellularLocation>
        <location evidence="1">Cell membrane</location>
        <topology evidence="1">Multi-pass membrane protein</topology>
    </subcellularLocation>
</comment>
<feature type="transmembrane region" description="Helical" evidence="6">
    <location>
        <begin position="42"/>
        <end position="61"/>
    </location>
</feature>
<feature type="transmembrane region" description="Helical" evidence="6">
    <location>
        <begin position="379"/>
        <end position="399"/>
    </location>
</feature>
<dbReference type="Proteomes" id="UP001595772">
    <property type="component" value="Unassembled WGS sequence"/>
</dbReference>
<feature type="transmembrane region" description="Helical" evidence="6">
    <location>
        <begin position="149"/>
        <end position="172"/>
    </location>
</feature>
<evidence type="ECO:0000256" key="4">
    <source>
        <dbReference type="ARBA" id="ARBA00022989"/>
    </source>
</evidence>
<dbReference type="RefSeq" id="WP_379497629.1">
    <property type="nucleotide sequence ID" value="NZ_JBHSAO010000011.1"/>
</dbReference>
<feature type="transmembrane region" description="Helical" evidence="6">
    <location>
        <begin position="354"/>
        <end position="373"/>
    </location>
</feature>
<dbReference type="CDD" id="cd13128">
    <property type="entry name" value="MATE_Wzx_like"/>
    <property type="match status" value="1"/>
</dbReference>
<feature type="transmembrane region" description="Helical" evidence="6">
    <location>
        <begin position="246"/>
        <end position="268"/>
    </location>
</feature>
<feature type="transmembrane region" description="Helical" evidence="6">
    <location>
        <begin position="82"/>
        <end position="104"/>
    </location>
</feature>
<proteinExistence type="predicted"/>
<evidence type="ECO:0000256" key="3">
    <source>
        <dbReference type="ARBA" id="ARBA00022692"/>
    </source>
</evidence>
<gene>
    <name evidence="7" type="ORF">ACFOUV_15185</name>
</gene>
<evidence type="ECO:0000313" key="8">
    <source>
        <dbReference type="Proteomes" id="UP001595772"/>
    </source>
</evidence>
<evidence type="ECO:0000256" key="1">
    <source>
        <dbReference type="ARBA" id="ARBA00004651"/>
    </source>
</evidence>
<organism evidence="7 8">
    <name type="scientific">Oceanobacillus longus</name>
    <dbReference type="NCBI Taxonomy" id="930120"/>
    <lineage>
        <taxon>Bacteria</taxon>
        <taxon>Bacillati</taxon>
        <taxon>Bacillota</taxon>
        <taxon>Bacilli</taxon>
        <taxon>Bacillales</taxon>
        <taxon>Bacillaceae</taxon>
        <taxon>Oceanobacillus</taxon>
    </lineage>
</organism>
<evidence type="ECO:0000256" key="6">
    <source>
        <dbReference type="SAM" id="Phobius"/>
    </source>
</evidence>
<keyword evidence="4 6" id="KW-1133">Transmembrane helix</keyword>
<protein>
    <submittedName>
        <fullName evidence="7">Flippase</fullName>
    </submittedName>
</protein>
<keyword evidence="8" id="KW-1185">Reference proteome</keyword>
<feature type="transmembrane region" description="Helical" evidence="6">
    <location>
        <begin position="178"/>
        <end position="198"/>
    </location>
</feature>
<keyword evidence="5 6" id="KW-0472">Membrane</keyword>
<sequence>MKKNSTAFQLITSIGTKVFVLFGSFIISIITARFLGPEGKGIVTAIFVIPNLLVSIADLGIRQATAYYVGKKIYNPTKVYSSILLMWVATSITSILIAVIYYLTGPSEQYGWLLLTIPIATIPFMLLNKYIEGLFSGLQQVNAINIKNLIGFFVNLITICILVVFLGLGIYGASIATMLTALITMLFSVIIIKRFVIIEFKYEKGIAKSLVSKGIIYAIALFVLNLNYKIDIIFLERLTTPTDVGIYSIGVSLSELIWQIPAAMGMVLFSKSANSKLENEAVNRSTKLLRISWIPVITLSLCFWFLAPHIIEMLYGNDFIQSVSVIRLLLPGVIAMVVFKILNADLAGRGYPLFALRVYLFALVINMILNFTLIPNFGIEGAAVASTISYTIGALLFSLEYTKQSNIKYSDLFIMKNSDIKLIMSSLYKILDKLKRRR</sequence>
<dbReference type="InterPro" id="IPR050833">
    <property type="entry name" value="Poly_Biosynth_Transport"/>
</dbReference>
<feature type="transmembrane region" description="Helical" evidence="6">
    <location>
        <begin position="288"/>
        <end position="307"/>
    </location>
</feature>
<dbReference type="PANTHER" id="PTHR30250">
    <property type="entry name" value="PST FAMILY PREDICTED COLANIC ACID TRANSPORTER"/>
    <property type="match status" value="1"/>
</dbReference>
<keyword evidence="2" id="KW-1003">Cell membrane</keyword>
<evidence type="ECO:0000256" key="5">
    <source>
        <dbReference type="ARBA" id="ARBA00023136"/>
    </source>
</evidence>
<keyword evidence="3 6" id="KW-0812">Transmembrane</keyword>